<dbReference type="AlphaFoldDB" id="A0A066QAV2"/>
<feature type="transmembrane region" description="Helical" evidence="1">
    <location>
        <begin position="89"/>
        <end position="112"/>
    </location>
</feature>
<keyword evidence="2" id="KW-0614">Plasmid</keyword>
<dbReference type="EMBL" id="LT985320">
    <property type="protein sequence ID" value="SPE07601.1"/>
    <property type="molecule type" value="Genomic_DNA"/>
</dbReference>
<dbReference type="RefSeq" id="WP_001205146.1">
    <property type="nucleotide sequence ID" value="NC_022992.1"/>
</dbReference>
<dbReference type="Pfam" id="PF10754">
    <property type="entry name" value="DUF2569"/>
    <property type="match status" value="1"/>
</dbReference>
<feature type="transmembrane region" description="Helical" evidence="1">
    <location>
        <begin position="16"/>
        <end position="37"/>
    </location>
</feature>
<evidence type="ECO:0000313" key="8">
    <source>
        <dbReference type="Proteomes" id="UP000281900"/>
    </source>
</evidence>
<dbReference type="Proteomes" id="UP000309937">
    <property type="component" value="Unassembled WGS sequence"/>
</dbReference>
<dbReference type="EMBL" id="KJ484627">
    <property type="protein sequence ID" value="AIF77537.1"/>
    <property type="molecule type" value="Genomic_DNA"/>
</dbReference>
<sequence length="151" mass="17299">MRDKSEVLTGAQKNRFGLILYIILLSVVYILITRLNLTTTYYSLYSSLGENSQVTEYFIISIATFLFLSGLCLLFIYSFFKRKRVVGKLLLAIHLLYISHYAITFVYCLYVVGAECMTTGKIEYILIDIIIAMLSLSYVCLSGRARHIFVN</sequence>
<dbReference type="EMBL" id="AP018803">
    <property type="protein sequence ID" value="BBF56824.1"/>
    <property type="molecule type" value="Genomic_DNA"/>
</dbReference>
<protein>
    <submittedName>
        <fullName evidence="6">DUF2569 family protein</fullName>
    </submittedName>
</protein>
<dbReference type="Proteomes" id="UP000186595">
    <property type="component" value="Plasmid unnamed"/>
</dbReference>
<evidence type="ECO:0000313" key="7">
    <source>
        <dbReference type="Proteomes" id="UP000186595"/>
    </source>
</evidence>
<feature type="transmembrane region" description="Helical" evidence="1">
    <location>
        <begin position="124"/>
        <end position="141"/>
    </location>
</feature>
<evidence type="ECO:0000313" key="6">
    <source>
        <dbReference type="EMBL" id="TJQ06071.1"/>
    </source>
</evidence>
<dbReference type="EMBL" id="MPGR01000002">
    <property type="protein sequence ID" value="OKB69407.1"/>
    <property type="molecule type" value="Genomic_DNA"/>
</dbReference>
<reference evidence="5" key="4">
    <citation type="submission" date="2018-02" db="EMBL/GenBank/DDBJ databases">
        <authorList>
            <person name="Cohen D.B."/>
            <person name="Kent A.D."/>
        </authorList>
    </citation>
    <scope>NUCLEOTIDE SEQUENCE</scope>
    <source>
        <strain evidence="5">ECOR 3</strain>
    </source>
</reference>
<evidence type="ECO:0000313" key="4">
    <source>
        <dbReference type="EMBL" id="OKB69407.1"/>
    </source>
</evidence>
<feature type="transmembrane region" description="Helical" evidence="1">
    <location>
        <begin position="57"/>
        <end position="77"/>
    </location>
</feature>
<geneLocation type="plasmid" evidence="3 8">
    <name>pE2863-1</name>
</geneLocation>
<name>A0A066QAV2_ECOLX</name>
<evidence type="ECO:0000313" key="3">
    <source>
        <dbReference type="EMBL" id="BBF56824.1"/>
    </source>
</evidence>
<dbReference type="EMBL" id="RRGJ01000132">
    <property type="protein sequence ID" value="TJQ06071.1"/>
    <property type="molecule type" value="Genomic_DNA"/>
</dbReference>
<geneLocation type="plasmid" evidence="5">
    <name>RCS85_pII</name>
</geneLocation>
<reference evidence="6 10" key="6">
    <citation type="submission" date="2018-12" db="EMBL/GenBank/DDBJ databases">
        <title>Food and Water Safety Consortium.</title>
        <authorList>
            <person name="Tyson S."/>
            <person name="Peterson C.-L."/>
            <person name="Olson A."/>
            <person name="Tyler S."/>
            <person name="Cabral J."/>
            <person name="Lynch T."/>
            <person name="Knox N."/>
            <person name="Van Domselaar G."/>
            <person name="Graham M."/>
        </authorList>
    </citation>
    <scope>NUCLEOTIDE SEQUENCE [LARGE SCALE GENOMIC DNA]</scope>
    <source>
        <strain evidence="6 10">FWSEC0118</strain>
        <plasmid evidence="6">unnamed2</plasmid>
    </source>
</reference>
<reference evidence="2" key="1">
    <citation type="journal article" date="2014" name="J. Antimicrob. Chemother.">
        <title>Nucleotide sequences of 16 transmissible plasmids identified in nine multidrug-resistant Escherichia coli isolates expressing an ESBL phenotype isolated from food-producing animals and healthy humans.</title>
        <authorList>
            <person name="Wang J."/>
            <person name="Stephan R."/>
            <person name="Power K."/>
            <person name="Yan Q."/>
            <person name="Hachler H."/>
            <person name="Fanning S."/>
        </authorList>
    </citation>
    <scope>NUCLEOTIDE SEQUENCE</scope>
    <source>
        <strain evidence="2">Human-2332</strain>
        <plasmid evidence="2">pH2332-107</plasmid>
    </source>
</reference>
<evidence type="ECO:0000313" key="5">
    <source>
        <dbReference type="EMBL" id="SPE07601.1"/>
    </source>
</evidence>
<dbReference type="InterPro" id="IPR019690">
    <property type="entry name" value="DUF2569"/>
</dbReference>
<evidence type="ECO:0000313" key="10">
    <source>
        <dbReference type="Proteomes" id="UP000309937"/>
    </source>
</evidence>
<reference evidence="3 8" key="5">
    <citation type="submission" date="2018-07" db="EMBL/GenBank/DDBJ databases">
        <title>Genomic analysis of colistin resistant EHEC isolated from cattle in Japan.</title>
        <authorList>
            <person name="Kusumoto M."/>
            <person name="Misumi W."/>
            <person name="Ogura Y."/>
            <person name="Hayashi T."/>
            <person name="Akiba M."/>
        </authorList>
    </citation>
    <scope>NUCLEOTIDE SEQUENCE [LARGE SCALE GENOMIC DNA]</scope>
    <source>
        <strain evidence="3 8">E2863</strain>
        <plasmid evidence="3 8">pE2863-1</plasmid>
    </source>
</reference>
<geneLocation type="plasmid" evidence="6">
    <name>unnamed2</name>
</geneLocation>
<evidence type="ECO:0000313" key="9">
    <source>
        <dbReference type="Proteomes" id="UP000309889"/>
    </source>
</evidence>
<geneLocation type="plasmid" evidence="2">
    <name>pH2332-107</name>
</geneLocation>
<keyword evidence="1" id="KW-1133">Transmembrane helix</keyword>
<organism evidence="2">
    <name type="scientific">Escherichia coli</name>
    <dbReference type="NCBI Taxonomy" id="562"/>
    <lineage>
        <taxon>Bacteria</taxon>
        <taxon>Pseudomonadati</taxon>
        <taxon>Pseudomonadota</taxon>
        <taxon>Gammaproteobacteria</taxon>
        <taxon>Enterobacterales</taxon>
        <taxon>Enterobacteriaceae</taxon>
        <taxon>Escherichia</taxon>
    </lineage>
</organism>
<gene>
    <name evidence="4" type="ORF">BMT50_28790</name>
    <name evidence="6" type="ORF">C9Z68_26255</name>
    <name evidence="3" type="ORF">E2863_05419</name>
    <name evidence="5" type="ORF">RCS85_PII0028</name>
</gene>
<keyword evidence="1" id="KW-0472">Membrane</keyword>
<keyword evidence="1" id="KW-0812">Transmembrane</keyword>
<accession>A0A066QAV2</accession>
<geneLocation type="plasmid" evidence="9">
    <name>rcs85_pii</name>
</geneLocation>
<geneLocation type="plasmid" evidence="4 7">
    <name>unnamed</name>
</geneLocation>
<reference evidence="9" key="3">
    <citation type="submission" date="2018-02" db="EMBL/GenBank/DDBJ databases">
        <authorList>
            <person name="Cea G.-C."/>
            <person name="William W."/>
        </authorList>
    </citation>
    <scope>NUCLEOTIDE SEQUENCE [LARGE SCALE GENOMIC DNA]</scope>
    <source>
        <strain evidence="9">ECOR 3</strain>
        <plasmid evidence="9">rcs85_pii</plasmid>
    </source>
</reference>
<evidence type="ECO:0000256" key="1">
    <source>
        <dbReference type="SAM" id="Phobius"/>
    </source>
</evidence>
<reference evidence="4 7" key="2">
    <citation type="submission" date="2016-11" db="EMBL/GenBank/DDBJ databases">
        <title>Draft genome sequences of five Shigatoxin-producing Escherichia coli isolates harboring the new recently described Subtilase cytotoxin allelic variant subAB2-3.</title>
        <authorList>
            <person name="Tasara T."/>
            <person name="Fierz L."/>
            <person name="Klumpp J."/>
            <person name="Schmidt H."/>
            <person name="Stephan R."/>
        </authorList>
    </citation>
    <scope>NUCLEOTIDE SEQUENCE [LARGE SCALE GENOMIC DNA]</scope>
    <source>
        <strain evidence="4 7">453</strain>
        <plasmid evidence="4 7">unnamed</plasmid>
    </source>
</reference>
<proteinExistence type="predicted"/>
<dbReference type="PATRIC" id="fig|562.6983.peg.1736"/>
<dbReference type="Proteomes" id="UP000309889">
    <property type="component" value="Plasmid RCS85_pII"/>
</dbReference>
<evidence type="ECO:0000313" key="2">
    <source>
        <dbReference type="EMBL" id="AIF77537.1"/>
    </source>
</evidence>
<dbReference type="Proteomes" id="UP000281900">
    <property type="component" value="Plasmid pE2863-1"/>
</dbReference>